<name>A0A2H5MZY0_CITUN</name>
<proteinExistence type="predicted"/>
<protein>
    <submittedName>
        <fullName evidence="1">Uncharacterized protein</fullName>
    </submittedName>
</protein>
<gene>
    <name evidence="1" type="ORF">CUMW_274980</name>
</gene>
<accession>A0A2H5MZY0</accession>
<organism evidence="1 2">
    <name type="scientific">Citrus unshiu</name>
    <name type="common">Satsuma mandarin</name>
    <name type="synonym">Citrus nobilis var. unshiu</name>
    <dbReference type="NCBI Taxonomy" id="55188"/>
    <lineage>
        <taxon>Eukaryota</taxon>
        <taxon>Viridiplantae</taxon>
        <taxon>Streptophyta</taxon>
        <taxon>Embryophyta</taxon>
        <taxon>Tracheophyta</taxon>
        <taxon>Spermatophyta</taxon>
        <taxon>Magnoliopsida</taxon>
        <taxon>eudicotyledons</taxon>
        <taxon>Gunneridae</taxon>
        <taxon>Pentapetalae</taxon>
        <taxon>rosids</taxon>
        <taxon>malvids</taxon>
        <taxon>Sapindales</taxon>
        <taxon>Rutaceae</taxon>
        <taxon>Aurantioideae</taxon>
        <taxon>Citrus</taxon>
    </lineage>
</organism>
<dbReference type="Proteomes" id="UP000236630">
    <property type="component" value="Unassembled WGS sequence"/>
</dbReference>
<reference evidence="1 2" key="1">
    <citation type="journal article" date="2017" name="Front. Genet.">
        <title>Draft sequencing of the heterozygous diploid genome of Satsuma (Citrus unshiu Marc.) using a hybrid assembly approach.</title>
        <authorList>
            <person name="Shimizu T."/>
            <person name="Tanizawa Y."/>
            <person name="Mochizuki T."/>
            <person name="Nagasaki H."/>
            <person name="Yoshioka T."/>
            <person name="Toyoda A."/>
            <person name="Fujiyama A."/>
            <person name="Kaminuma E."/>
            <person name="Nakamura Y."/>
        </authorList>
    </citation>
    <scope>NUCLEOTIDE SEQUENCE [LARGE SCALE GENOMIC DNA]</scope>
    <source>
        <strain evidence="2">cv. Miyagawa wase</strain>
    </source>
</reference>
<keyword evidence="2" id="KW-1185">Reference proteome</keyword>
<evidence type="ECO:0000313" key="1">
    <source>
        <dbReference type="EMBL" id="GAY33362.1"/>
    </source>
</evidence>
<evidence type="ECO:0000313" key="2">
    <source>
        <dbReference type="Proteomes" id="UP000236630"/>
    </source>
</evidence>
<dbReference type="EMBL" id="BDQV01001491">
    <property type="protein sequence ID" value="GAY33362.1"/>
    <property type="molecule type" value="Genomic_DNA"/>
</dbReference>
<comment type="caution">
    <text evidence="1">The sequence shown here is derived from an EMBL/GenBank/DDBJ whole genome shotgun (WGS) entry which is preliminary data.</text>
</comment>
<sequence length="108" mass="11636">MGGSATDDDWELTSPSNGVRTVVLVGHTGNGKSATAIVFLQEEPSSGGRARLVLLVLVKCTESCSKMAKLLMSLIPLDYLIFLLAPSLLARKLSNVSTWPRMRSMQSL</sequence>
<dbReference type="AlphaFoldDB" id="A0A2H5MZY0"/>